<feature type="domain" description="HTH arsR-type" evidence="4">
    <location>
        <begin position="7"/>
        <end position="100"/>
    </location>
</feature>
<organism evidence="5 6">
    <name type="scientific">Dorea formicigenerans</name>
    <dbReference type="NCBI Taxonomy" id="39486"/>
    <lineage>
        <taxon>Bacteria</taxon>
        <taxon>Bacillati</taxon>
        <taxon>Bacillota</taxon>
        <taxon>Clostridia</taxon>
        <taxon>Lachnospirales</taxon>
        <taxon>Lachnospiraceae</taxon>
        <taxon>Dorea</taxon>
    </lineage>
</organism>
<keyword evidence="2" id="KW-0238">DNA-binding</keyword>
<gene>
    <name evidence="5" type="ORF">HF855_10885</name>
</gene>
<dbReference type="InterPro" id="IPR001845">
    <property type="entry name" value="HTH_ArsR_DNA-bd_dom"/>
</dbReference>
<dbReference type="Proteomes" id="UP000580130">
    <property type="component" value="Unassembled WGS sequence"/>
</dbReference>
<accession>A0A848CFZ8</accession>
<dbReference type="PANTHER" id="PTHR43132:SF6">
    <property type="entry name" value="HTH-TYPE TRANSCRIPTIONAL REPRESSOR CZRA"/>
    <property type="match status" value="1"/>
</dbReference>
<dbReference type="InterPro" id="IPR036390">
    <property type="entry name" value="WH_DNA-bd_sf"/>
</dbReference>
<dbReference type="Gene3D" id="1.10.10.10">
    <property type="entry name" value="Winged helix-like DNA-binding domain superfamily/Winged helix DNA-binding domain"/>
    <property type="match status" value="1"/>
</dbReference>
<name>A0A848CFZ8_9FIRM</name>
<evidence type="ECO:0000256" key="2">
    <source>
        <dbReference type="ARBA" id="ARBA00023125"/>
    </source>
</evidence>
<dbReference type="EMBL" id="JABAFX010000029">
    <property type="protein sequence ID" value="NME57905.1"/>
    <property type="molecule type" value="Genomic_DNA"/>
</dbReference>
<evidence type="ECO:0000256" key="1">
    <source>
        <dbReference type="ARBA" id="ARBA00023015"/>
    </source>
</evidence>
<dbReference type="AlphaFoldDB" id="A0A848CFZ8"/>
<dbReference type="SUPFAM" id="SSF46785">
    <property type="entry name" value="Winged helix' DNA-binding domain"/>
    <property type="match status" value="1"/>
</dbReference>
<evidence type="ECO:0000256" key="3">
    <source>
        <dbReference type="ARBA" id="ARBA00023163"/>
    </source>
</evidence>
<evidence type="ECO:0000313" key="5">
    <source>
        <dbReference type="EMBL" id="NME57905.1"/>
    </source>
</evidence>
<keyword evidence="3" id="KW-0804">Transcription</keyword>
<comment type="caution">
    <text evidence="5">The sequence shown here is derived from an EMBL/GenBank/DDBJ whole genome shotgun (WGS) entry which is preliminary data.</text>
</comment>
<keyword evidence="1" id="KW-0805">Transcription regulation</keyword>
<dbReference type="SMART" id="SM00418">
    <property type="entry name" value="HTH_ARSR"/>
    <property type="match status" value="1"/>
</dbReference>
<evidence type="ECO:0000259" key="4">
    <source>
        <dbReference type="PROSITE" id="PS50987"/>
    </source>
</evidence>
<dbReference type="PANTHER" id="PTHR43132">
    <property type="entry name" value="ARSENICAL RESISTANCE OPERON REPRESSOR ARSR-RELATED"/>
    <property type="match status" value="1"/>
</dbReference>
<reference evidence="5 6" key="1">
    <citation type="submission" date="2020-04" db="EMBL/GenBank/DDBJ databases">
        <authorList>
            <person name="Hitch T.C.A."/>
            <person name="Wylensek D."/>
            <person name="Clavel T."/>
        </authorList>
    </citation>
    <scope>NUCLEOTIDE SEQUENCE [LARGE SCALE GENOMIC DNA]</scope>
    <source>
        <strain evidence="5 6">BSM-383-APC-5F</strain>
    </source>
</reference>
<dbReference type="PROSITE" id="PS50987">
    <property type="entry name" value="HTH_ARSR_2"/>
    <property type="match status" value="1"/>
</dbReference>
<protein>
    <submittedName>
        <fullName evidence="5">Winged helix-turn-helix transcriptional regulator</fullName>
    </submittedName>
</protein>
<dbReference type="InterPro" id="IPR051011">
    <property type="entry name" value="Metal_resp_trans_reg"/>
</dbReference>
<dbReference type="CDD" id="cd00090">
    <property type="entry name" value="HTH_ARSR"/>
    <property type="match status" value="1"/>
</dbReference>
<sequence length="100" mass="11515">MSSYDIPDEPELNRLTDFFKVLGDPTRVKILFRLFQSENCVGELAEKMQITDSAVSHQLHVLKISGLVKKRREGKTIFYMIADEHVRSVIAQGLEHIEEQ</sequence>
<proteinExistence type="predicted"/>
<dbReference type="Pfam" id="PF01022">
    <property type="entry name" value="HTH_5"/>
    <property type="match status" value="1"/>
</dbReference>
<dbReference type="InterPro" id="IPR036388">
    <property type="entry name" value="WH-like_DNA-bd_sf"/>
</dbReference>
<dbReference type="PRINTS" id="PR00778">
    <property type="entry name" value="HTHARSR"/>
</dbReference>
<dbReference type="NCBIfam" id="NF033788">
    <property type="entry name" value="HTH_metalloreg"/>
    <property type="match status" value="1"/>
</dbReference>
<dbReference type="RefSeq" id="WP_168934012.1">
    <property type="nucleotide sequence ID" value="NZ_JAAIMA010000006.1"/>
</dbReference>
<dbReference type="GO" id="GO:0003677">
    <property type="term" value="F:DNA binding"/>
    <property type="evidence" value="ECO:0007669"/>
    <property type="project" value="UniProtKB-KW"/>
</dbReference>
<dbReference type="GO" id="GO:0003700">
    <property type="term" value="F:DNA-binding transcription factor activity"/>
    <property type="evidence" value="ECO:0007669"/>
    <property type="project" value="InterPro"/>
</dbReference>
<dbReference type="InterPro" id="IPR011991">
    <property type="entry name" value="ArsR-like_HTH"/>
</dbReference>
<evidence type="ECO:0000313" key="6">
    <source>
        <dbReference type="Proteomes" id="UP000580130"/>
    </source>
</evidence>